<name>A0A2U1B8H1_9BACT</name>
<feature type="transmembrane region" description="Helical" evidence="2">
    <location>
        <begin position="85"/>
        <end position="103"/>
    </location>
</feature>
<feature type="transmembrane region" description="Helical" evidence="2">
    <location>
        <begin position="267"/>
        <end position="284"/>
    </location>
</feature>
<protein>
    <recommendedName>
        <fullName evidence="5">Tetratricopeptide repeat protein</fullName>
    </recommendedName>
</protein>
<feature type="transmembrane region" description="Helical" evidence="2">
    <location>
        <begin position="351"/>
        <end position="370"/>
    </location>
</feature>
<accession>A0A2U1B8H1</accession>
<dbReference type="Proteomes" id="UP000245959">
    <property type="component" value="Unassembled WGS sequence"/>
</dbReference>
<evidence type="ECO:0000313" key="4">
    <source>
        <dbReference type="Proteomes" id="UP000245959"/>
    </source>
</evidence>
<organism evidence="3 4">
    <name type="scientific">Victivallis vadensis</name>
    <dbReference type="NCBI Taxonomy" id="172901"/>
    <lineage>
        <taxon>Bacteria</taxon>
        <taxon>Pseudomonadati</taxon>
        <taxon>Lentisphaerota</taxon>
        <taxon>Lentisphaeria</taxon>
        <taxon>Victivallales</taxon>
        <taxon>Victivallaceae</taxon>
        <taxon>Victivallis</taxon>
    </lineage>
</organism>
<evidence type="ECO:0008006" key="5">
    <source>
        <dbReference type="Google" id="ProtNLM"/>
    </source>
</evidence>
<keyword evidence="2" id="KW-0812">Transmembrane</keyword>
<evidence type="ECO:0000256" key="2">
    <source>
        <dbReference type="SAM" id="Phobius"/>
    </source>
</evidence>
<gene>
    <name evidence="3" type="ORF">C8D82_10485</name>
</gene>
<dbReference type="GO" id="GO:0035269">
    <property type="term" value="P:protein O-linked glycosylation via mannose"/>
    <property type="evidence" value="ECO:0007669"/>
    <property type="project" value="TreeGrafter"/>
</dbReference>
<dbReference type="EMBL" id="QEKH01000004">
    <property type="protein sequence ID" value="PVY44941.1"/>
    <property type="molecule type" value="Genomic_DNA"/>
</dbReference>
<reference evidence="3 4" key="1">
    <citation type="submission" date="2018-04" db="EMBL/GenBank/DDBJ databases">
        <title>Genomic Encyclopedia of Type Strains, Phase IV (KMG-IV): sequencing the most valuable type-strain genomes for metagenomic binning, comparative biology and taxonomic classification.</title>
        <authorList>
            <person name="Goeker M."/>
        </authorList>
    </citation>
    <scope>NUCLEOTIDE SEQUENCE [LARGE SCALE GENOMIC DNA]</scope>
    <source>
        <strain evidence="3 4">DSM 14823</strain>
    </source>
</reference>
<feature type="transmembrane region" description="Helical" evidence="2">
    <location>
        <begin position="296"/>
        <end position="314"/>
    </location>
</feature>
<feature type="repeat" description="TPR" evidence="1">
    <location>
        <begin position="511"/>
        <end position="544"/>
    </location>
</feature>
<evidence type="ECO:0000313" key="3">
    <source>
        <dbReference type="EMBL" id="PVY44941.1"/>
    </source>
</evidence>
<feature type="transmembrane region" description="Helical" evidence="2">
    <location>
        <begin position="167"/>
        <end position="193"/>
    </location>
</feature>
<feature type="transmembrane region" description="Helical" evidence="2">
    <location>
        <begin position="326"/>
        <end position="344"/>
    </location>
</feature>
<feature type="transmembrane region" description="Helical" evidence="2">
    <location>
        <begin position="138"/>
        <end position="155"/>
    </location>
</feature>
<keyword evidence="4" id="KW-1185">Reference proteome</keyword>
<dbReference type="InterPro" id="IPR019734">
    <property type="entry name" value="TPR_rpt"/>
</dbReference>
<dbReference type="PANTHER" id="PTHR44216:SF3">
    <property type="entry name" value="PROTEIN O-MANNOSYL-TRANSFERASE TMTC2"/>
    <property type="match status" value="1"/>
</dbReference>
<keyword evidence="1" id="KW-0802">TPR repeat</keyword>
<dbReference type="InterPro" id="IPR052384">
    <property type="entry name" value="TMTC_O-mannosyltransferase"/>
</dbReference>
<sequence length="561" mass="61242">MSRRGAWRPAVAALLAILPFLPSLNYGFLYEWDDANFILDNPYIGMSWANLLHNFTTNLQTVYTPLTTFSLMIDHALFGTWAPGYHAVQLLMLGGCAALLFLILRKLRVPASAALLLTLLWAWNPGKCETAAWIADRKGMGCTLFALAAFLSFLRDCRREKAGAGTVLLMFAAFLFKPSALPLPGVMALYAWCRFPGEWGKLFRLLWPVGAAGIAGGVLVSAMTFSELSGSHASGIADAANLLRYFGGAVWPFSLNPIHPRLTLPEMLPELLWAAAVLAAVIWAGRKSRVPNRFQMAFAAGFVFLALPLLSSGALTNSNYAERYNFLLSAAVWCWIGVAGRGLFRRLPRVSAWTAGILLAGYLLTDWFYLETFSDTRLLFGRAAAVENPAQRALEGLGEVAINRQLPELLYETGELFNRASSRQEPPRDAQFRNTAVLLAAHARLMAGMAATAEELAGVLRSNGRDAFVAPEIFLPPAYSLAAGKLAAVGKAPEAAALLEKQVADGSGVEFQLHFAAGLAGYFSGDRERAAREWRRVLELKPRDGQTRRNLELVEAQLGSQ</sequence>
<comment type="caution">
    <text evidence="3">The sequence shown here is derived from an EMBL/GenBank/DDBJ whole genome shotgun (WGS) entry which is preliminary data.</text>
</comment>
<dbReference type="SUPFAM" id="SSF48452">
    <property type="entry name" value="TPR-like"/>
    <property type="match status" value="1"/>
</dbReference>
<dbReference type="GO" id="GO:0000030">
    <property type="term" value="F:mannosyltransferase activity"/>
    <property type="evidence" value="ECO:0007669"/>
    <property type="project" value="TreeGrafter"/>
</dbReference>
<dbReference type="InterPro" id="IPR011990">
    <property type="entry name" value="TPR-like_helical_dom_sf"/>
</dbReference>
<dbReference type="AlphaFoldDB" id="A0A2U1B8H1"/>
<keyword evidence="2" id="KW-1133">Transmembrane helix</keyword>
<dbReference type="OrthoDB" id="9797765at2"/>
<feature type="transmembrane region" description="Helical" evidence="2">
    <location>
        <begin position="205"/>
        <end position="225"/>
    </location>
</feature>
<dbReference type="PANTHER" id="PTHR44216">
    <property type="entry name" value="PROTEIN O-MANNOSYL-TRANSFERASE TMTC2"/>
    <property type="match status" value="1"/>
</dbReference>
<evidence type="ECO:0000256" key="1">
    <source>
        <dbReference type="PROSITE-ProRule" id="PRU00339"/>
    </source>
</evidence>
<keyword evidence="2" id="KW-0472">Membrane</keyword>
<dbReference type="PROSITE" id="PS50005">
    <property type="entry name" value="TPR"/>
    <property type="match status" value="1"/>
</dbReference>
<dbReference type="GeneID" id="78294255"/>
<dbReference type="RefSeq" id="WP_116882932.1">
    <property type="nucleotide sequence ID" value="NZ_CABMMC010000039.1"/>
</dbReference>
<proteinExistence type="predicted"/>